<evidence type="ECO:0000256" key="8">
    <source>
        <dbReference type="RuleBase" id="RU003942"/>
    </source>
</evidence>
<organism evidence="10 11">
    <name type="scientific">Microbulbifer pacificus</name>
    <dbReference type="NCBI Taxonomy" id="407164"/>
    <lineage>
        <taxon>Bacteria</taxon>
        <taxon>Pseudomonadati</taxon>
        <taxon>Pseudomonadota</taxon>
        <taxon>Gammaproteobacteria</taxon>
        <taxon>Cellvibrionales</taxon>
        <taxon>Microbulbiferaceae</taxon>
        <taxon>Microbulbifer</taxon>
    </lineage>
</organism>
<feature type="transmembrane region" description="Helical" evidence="9">
    <location>
        <begin position="30"/>
        <end position="51"/>
    </location>
</feature>
<feature type="transmembrane region" description="Helical" evidence="9">
    <location>
        <begin position="85"/>
        <end position="104"/>
    </location>
</feature>
<dbReference type="InterPro" id="IPR037185">
    <property type="entry name" value="EmrE-like"/>
</dbReference>
<comment type="subcellular location">
    <subcellularLocation>
        <location evidence="1 8">Cell membrane</location>
        <topology evidence="1 8">Multi-pass membrane protein</topology>
    </subcellularLocation>
</comment>
<evidence type="ECO:0000256" key="7">
    <source>
        <dbReference type="ARBA" id="ARBA00038032"/>
    </source>
</evidence>
<gene>
    <name evidence="10" type="ORF">R5R33_15495</name>
</gene>
<dbReference type="RefSeq" id="WP_318953603.1">
    <property type="nucleotide sequence ID" value="NZ_CP137555.1"/>
</dbReference>
<keyword evidence="4 8" id="KW-0812">Transmembrane</keyword>
<dbReference type="GO" id="GO:0031460">
    <property type="term" value="P:glycine betaine transport"/>
    <property type="evidence" value="ECO:0007669"/>
    <property type="project" value="TreeGrafter"/>
</dbReference>
<dbReference type="InterPro" id="IPR045324">
    <property type="entry name" value="Small_multidrug_res"/>
</dbReference>
<evidence type="ECO:0000256" key="3">
    <source>
        <dbReference type="ARBA" id="ARBA00022475"/>
    </source>
</evidence>
<evidence type="ECO:0000256" key="1">
    <source>
        <dbReference type="ARBA" id="ARBA00004651"/>
    </source>
</evidence>
<dbReference type="EMBL" id="CP137555">
    <property type="protein sequence ID" value="WOX05129.1"/>
    <property type="molecule type" value="Genomic_DNA"/>
</dbReference>
<keyword evidence="6 9" id="KW-0472">Membrane</keyword>
<name>A0AAU0MZ71_9GAMM</name>
<keyword evidence="2" id="KW-0813">Transport</keyword>
<dbReference type="Pfam" id="PF00893">
    <property type="entry name" value="Multi_Drug_Res"/>
    <property type="match status" value="1"/>
</dbReference>
<dbReference type="SUPFAM" id="SSF103481">
    <property type="entry name" value="Multidrug resistance efflux transporter EmrE"/>
    <property type="match status" value="1"/>
</dbReference>
<dbReference type="GO" id="GO:0015220">
    <property type="term" value="F:choline transmembrane transporter activity"/>
    <property type="evidence" value="ECO:0007669"/>
    <property type="project" value="TreeGrafter"/>
</dbReference>
<dbReference type="GO" id="GO:0005886">
    <property type="term" value="C:plasma membrane"/>
    <property type="evidence" value="ECO:0007669"/>
    <property type="project" value="UniProtKB-SubCell"/>
</dbReference>
<reference evidence="10 11" key="1">
    <citation type="submission" date="2023-10" db="EMBL/GenBank/DDBJ databases">
        <title>Description of Microbulbifer bruguierae sp. nov., isolated from the sediments of mangrove plant Bruguiera sexangula and comparative genomic analyses of the genus Microbulbifer.</title>
        <authorList>
            <person name="Long M."/>
        </authorList>
    </citation>
    <scope>NUCLEOTIDE SEQUENCE [LARGE SCALE GENOMIC DNA]</scope>
    <source>
        <strain evidence="10 11">SPO729</strain>
    </source>
</reference>
<accession>A0AAU0MZ71</accession>
<dbReference type="InterPro" id="IPR000390">
    <property type="entry name" value="Small_drug/metabolite_transptr"/>
</dbReference>
<proteinExistence type="inferred from homology"/>
<dbReference type="PANTHER" id="PTHR30561:SF1">
    <property type="entry name" value="MULTIDRUG TRANSPORTER EMRE"/>
    <property type="match status" value="1"/>
</dbReference>
<protein>
    <submittedName>
        <fullName evidence="10">SMR family transporter</fullName>
    </submittedName>
</protein>
<dbReference type="KEGG" id="mpaf:R5R33_15495"/>
<evidence type="ECO:0000256" key="4">
    <source>
        <dbReference type="ARBA" id="ARBA00022692"/>
    </source>
</evidence>
<sequence>MSHWIYLSIAIVAEVVGTSFLKSSDGFSKLIPSAIVAVSYAVAFYFLSISLKSISVGIAYAVWSGVGVALISLVGFAFFGQKLDLGAILGIALIVAGVVVINLFSASAEGSGG</sequence>
<evidence type="ECO:0000256" key="6">
    <source>
        <dbReference type="ARBA" id="ARBA00023136"/>
    </source>
</evidence>
<dbReference type="AlphaFoldDB" id="A0AAU0MZ71"/>
<evidence type="ECO:0000313" key="10">
    <source>
        <dbReference type="EMBL" id="WOX05129.1"/>
    </source>
</evidence>
<dbReference type="Gene3D" id="1.10.3730.20">
    <property type="match status" value="1"/>
</dbReference>
<evidence type="ECO:0000313" key="11">
    <source>
        <dbReference type="Proteomes" id="UP001302477"/>
    </source>
</evidence>
<evidence type="ECO:0000256" key="9">
    <source>
        <dbReference type="SAM" id="Phobius"/>
    </source>
</evidence>
<dbReference type="GO" id="GO:0015297">
    <property type="term" value="F:antiporter activity"/>
    <property type="evidence" value="ECO:0007669"/>
    <property type="project" value="TreeGrafter"/>
</dbReference>
<keyword evidence="11" id="KW-1185">Reference proteome</keyword>
<dbReference type="FunFam" id="1.10.3730.20:FF:000001">
    <property type="entry name" value="Quaternary ammonium compound resistance transporter SugE"/>
    <property type="match status" value="1"/>
</dbReference>
<dbReference type="Proteomes" id="UP001302477">
    <property type="component" value="Chromosome"/>
</dbReference>
<feature type="transmembrane region" description="Helical" evidence="9">
    <location>
        <begin position="58"/>
        <end position="79"/>
    </location>
</feature>
<keyword evidence="3" id="KW-1003">Cell membrane</keyword>
<evidence type="ECO:0000256" key="2">
    <source>
        <dbReference type="ARBA" id="ARBA00022448"/>
    </source>
</evidence>
<keyword evidence="5 9" id="KW-1133">Transmembrane helix</keyword>
<dbReference type="GO" id="GO:0015199">
    <property type="term" value="F:amino-acid betaine transmembrane transporter activity"/>
    <property type="evidence" value="ECO:0007669"/>
    <property type="project" value="TreeGrafter"/>
</dbReference>
<dbReference type="PANTHER" id="PTHR30561">
    <property type="entry name" value="SMR FAMILY PROTON-DEPENDENT DRUG EFFLUX TRANSPORTER SUGE"/>
    <property type="match status" value="1"/>
</dbReference>
<evidence type="ECO:0000256" key="5">
    <source>
        <dbReference type="ARBA" id="ARBA00022989"/>
    </source>
</evidence>
<comment type="similarity">
    <text evidence="7 8">Belongs to the drug/metabolite transporter (DMT) superfamily. Small multidrug resistance (SMR) (TC 2.A.7.1) family.</text>
</comment>
<dbReference type="GO" id="GO:1990961">
    <property type="term" value="P:xenobiotic detoxification by transmembrane export across the plasma membrane"/>
    <property type="evidence" value="ECO:0007669"/>
    <property type="project" value="UniProtKB-ARBA"/>
</dbReference>